<organism evidence="1 2">
    <name type="scientific">Aneurinibacillus danicus</name>
    <dbReference type="NCBI Taxonomy" id="267746"/>
    <lineage>
        <taxon>Bacteria</taxon>
        <taxon>Bacillati</taxon>
        <taxon>Bacillota</taxon>
        <taxon>Bacilli</taxon>
        <taxon>Bacillales</taxon>
        <taxon>Paenibacillaceae</taxon>
        <taxon>Aneurinibacillus group</taxon>
        <taxon>Aneurinibacillus</taxon>
    </lineage>
</organism>
<reference evidence="1 2" key="1">
    <citation type="submission" date="2019-07" db="EMBL/GenBank/DDBJ databases">
        <title>Whole genome shotgun sequence of Aneurinibacillus danicus NBRC 102444.</title>
        <authorList>
            <person name="Hosoyama A."/>
            <person name="Uohara A."/>
            <person name="Ohji S."/>
            <person name="Ichikawa N."/>
        </authorList>
    </citation>
    <scope>NUCLEOTIDE SEQUENCE [LARGE SCALE GENOMIC DNA]</scope>
    <source>
        <strain evidence="1 2">NBRC 102444</strain>
    </source>
</reference>
<name>A0A511V742_9BACL</name>
<evidence type="ECO:0000313" key="2">
    <source>
        <dbReference type="Proteomes" id="UP000321157"/>
    </source>
</evidence>
<dbReference type="RefSeq" id="WP_146810024.1">
    <property type="nucleotide sequence ID" value="NZ_BJXX01000098.1"/>
</dbReference>
<dbReference type="AlphaFoldDB" id="A0A511V742"/>
<dbReference type="Proteomes" id="UP000321157">
    <property type="component" value="Unassembled WGS sequence"/>
</dbReference>
<comment type="caution">
    <text evidence="1">The sequence shown here is derived from an EMBL/GenBank/DDBJ whole genome shotgun (WGS) entry which is preliminary data.</text>
</comment>
<gene>
    <name evidence="1" type="ORF">ADA01nite_22170</name>
</gene>
<proteinExistence type="predicted"/>
<protein>
    <submittedName>
        <fullName evidence="1">Uncharacterized protein</fullName>
    </submittedName>
</protein>
<keyword evidence="2" id="KW-1185">Reference proteome</keyword>
<accession>A0A511V742</accession>
<sequence length="62" mass="7141">MKLTELQIEERLAGLFGRIGKTSGYFEEEDYCRSFLSHKKGRGVGERTLRQLEGSLLGERYT</sequence>
<evidence type="ECO:0000313" key="1">
    <source>
        <dbReference type="EMBL" id="GEN34757.1"/>
    </source>
</evidence>
<dbReference type="EMBL" id="BJXX01000098">
    <property type="protein sequence ID" value="GEN34757.1"/>
    <property type="molecule type" value="Genomic_DNA"/>
</dbReference>